<evidence type="ECO:0000256" key="5">
    <source>
        <dbReference type="ARBA" id="ARBA00023002"/>
    </source>
</evidence>
<comment type="similarity">
    <text evidence="2">Belongs to the bacterial ring-hydroxylating dioxygenase alpha subunit family.</text>
</comment>
<proteinExistence type="inferred from homology"/>
<dbReference type="Pfam" id="PF00848">
    <property type="entry name" value="Ring_hydroxyl_A"/>
    <property type="match status" value="1"/>
</dbReference>
<dbReference type="Gene3D" id="3.90.380.10">
    <property type="entry name" value="Naphthalene 1,2-dioxygenase Alpha Subunit, Chain A, domain 1"/>
    <property type="match status" value="1"/>
</dbReference>
<comment type="cofactor">
    <cofactor evidence="1">
        <name>Fe cation</name>
        <dbReference type="ChEBI" id="CHEBI:24875"/>
    </cofactor>
</comment>
<evidence type="ECO:0000256" key="7">
    <source>
        <dbReference type="ARBA" id="ARBA00023014"/>
    </source>
</evidence>
<sequence>MQEAIIDTSGLKSPRTWPEGGLTRIPYWIYTDESIRRREEENIYRGATWNYLCLEAELQKAGDYVSTFAGETPVVVARDHDGELYAFENRCSHRGALICLENAGHAESFACVYHAWSYDLQGNLTGVAFENGVGGKGGMPDGFCKEAHSPRKLRVSTVCGLVFGSFSDDVPTIEDYIGEAVLGRIQRVLRDKPLQILGRFTQALPNNWKLYFENVKDSYHASLLHLFLTTFEVNRLTQRGGLIVSEDGGSHVSYSIIDQEAEAGSEYRDQGLRSDNEQYRLNDPSFLTGTDEVGDGITLQILSVFPGFVLGQIWNSIVVRQVLPRGIEETALNWTYIGFADDTPEMRYARLKQCNLIGPAGLVSMEDGCVGGFVQRGTVSAQDDTAIVQMGGTSTETQDTRATEASVRGFWKAYRNHMGL</sequence>
<dbReference type="PANTHER" id="PTHR43756">
    <property type="entry name" value="CHOLINE MONOOXYGENASE, CHLOROPLASTIC"/>
    <property type="match status" value="1"/>
</dbReference>
<dbReference type="PROSITE" id="PS51296">
    <property type="entry name" value="RIESKE"/>
    <property type="match status" value="1"/>
</dbReference>
<dbReference type="InterPro" id="IPR015879">
    <property type="entry name" value="Ring_hydroxy_dOase_asu_C_dom"/>
</dbReference>
<evidence type="ECO:0000259" key="8">
    <source>
        <dbReference type="PROSITE" id="PS51296"/>
    </source>
</evidence>
<evidence type="ECO:0000313" key="10">
    <source>
        <dbReference type="Proteomes" id="UP000029553"/>
    </source>
</evidence>
<dbReference type="SUPFAM" id="SSF55961">
    <property type="entry name" value="Bet v1-like"/>
    <property type="match status" value="1"/>
</dbReference>
<keyword evidence="9" id="KW-0223">Dioxygenase</keyword>
<evidence type="ECO:0000256" key="6">
    <source>
        <dbReference type="ARBA" id="ARBA00023004"/>
    </source>
</evidence>
<evidence type="ECO:0000256" key="1">
    <source>
        <dbReference type="ARBA" id="ARBA00001962"/>
    </source>
</evidence>
<dbReference type="Gene3D" id="2.102.10.10">
    <property type="entry name" value="Rieske [2Fe-2S] iron-sulphur domain"/>
    <property type="match status" value="1"/>
</dbReference>
<name>A0A096FE54_COMTE</name>
<dbReference type="CDD" id="cd08880">
    <property type="entry name" value="RHO_alpha_C_ahdA1c-like"/>
    <property type="match status" value="1"/>
</dbReference>
<keyword evidence="7" id="KW-0411">Iron-sulfur</keyword>
<gene>
    <name evidence="9" type="ORF">P353_16600</name>
</gene>
<protein>
    <submittedName>
        <fullName evidence="9">Terephthalate 1,2-dioxygenase</fullName>
    </submittedName>
</protein>
<dbReference type="GO" id="GO:0051537">
    <property type="term" value="F:2 iron, 2 sulfur cluster binding"/>
    <property type="evidence" value="ECO:0007669"/>
    <property type="project" value="UniProtKB-KW"/>
</dbReference>
<dbReference type="GO" id="GO:0051213">
    <property type="term" value="F:dioxygenase activity"/>
    <property type="evidence" value="ECO:0007669"/>
    <property type="project" value="UniProtKB-KW"/>
</dbReference>
<keyword evidence="4" id="KW-0479">Metal-binding</keyword>
<dbReference type="Pfam" id="PF00355">
    <property type="entry name" value="Rieske"/>
    <property type="match status" value="1"/>
</dbReference>
<evidence type="ECO:0000256" key="3">
    <source>
        <dbReference type="ARBA" id="ARBA00022714"/>
    </source>
</evidence>
<evidence type="ECO:0000313" key="9">
    <source>
        <dbReference type="EMBL" id="KGH28013.1"/>
    </source>
</evidence>
<dbReference type="PRINTS" id="PR00090">
    <property type="entry name" value="RNGDIOXGNASE"/>
</dbReference>
<dbReference type="PANTHER" id="PTHR43756:SF5">
    <property type="entry name" value="CHOLINE MONOOXYGENASE, CHLOROPLASTIC"/>
    <property type="match status" value="1"/>
</dbReference>
<evidence type="ECO:0000256" key="4">
    <source>
        <dbReference type="ARBA" id="ARBA00022723"/>
    </source>
</evidence>
<keyword evidence="6" id="KW-0408">Iron</keyword>
<dbReference type="InterPro" id="IPR043264">
    <property type="entry name" value="AhdA1c-like_alpha_C"/>
</dbReference>
<comment type="caution">
    <text evidence="9">The sequence shown here is derived from an EMBL/GenBank/DDBJ whole genome shotgun (WGS) entry which is preliminary data.</text>
</comment>
<keyword evidence="3" id="KW-0001">2Fe-2S</keyword>
<evidence type="ECO:0000256" key="2">
    <source>
        <dbReference type="ARBA" id="ARBA00008751"/>
    </source>
</evidence>
<dbReference type="AlphaFoldDB" id="A0A096FE54"/>
<dbReference type="RefSeq" id="WP_034371390.1">
    <property type="nucleotide sequence ID" value="NZ_AWOR01000053.1"/>
</dbReference>
<dbReference type="SUPFAM" id="SSF50022">
    <property type="entry name" value="ISP domain"/>
    <property type="match status" value="1"/>
</dbReference>
<dbReference type="InterPro" id="IPR036922">
    <property type="entry name" value="Rieske_2Fe-2S_sf"/>
</dbReference>
<dbReference type="InterPro" id="IPR001663">
    <property type="entry name" value="Rng_hydr_dOase-A"/>
</dbReference>
<keyword evidence="5" id="KW-0560">Oxidoreductase</keyword>
<dbReference type="Proteomes" id="UP000029553">
    <property type="component" value="Unassembled WGS sequence"/>
</dbReference>
<dbReference type="EMBL" id="AWOR01000053">
    <property type="protein sequence ID" value="KGH28013.1"/>
    <property type="molecule type" value="Genomic_DNA"/>
</dbReference>
<organism evidence="9 10">
    <name type="scientific">Comamonas testosteroni</name>
    <name type="common">Pseudomonas testosteroni</name>
    <dbReference type="NCBI Taxonomy" id="285"/>
    <lineage>
        <taxon>Bacteria</taxon>
        <taxon>Pseudomonadati</taxon>
        <taxon>Pseudomonadota</taxon>
        <taxon>Betaproteobacteria</taxon>
        <taxon>Burkholderiales</taxon>
        <taxon>Comamonadaceae</taxon>
        <taxon>Comamonas</taxon>
    </lineage>
</organism>
<accession>A0A096FE54</accession>
<dbReference type="InterPro" id="IPR017941">
    <property type="entry name" value="Rieske_2Fe-2S"/>
</dbReference>
<dbReference type="GO" id="GO:0005506">
    <property type="term" value="F:iron ion binding"/>
    <property type="evidence" value="ECO:0007669"/>
    <property type="project" value="InterPro"/>
</dbReference>
<reference evidence="9 10" key="1">
    <citation type="submission" date="2013-09" db="EMBL/GenBank/DDBJ databases">
        <title>High correlation between genotypes and phenotypes of environmental bacteria Comamonas testosteroni strains.</title>
        <authorList>
            <person name="Liu L."/>
            <person name="Zhu W."/>
            <person name="Xia X."/>
            <person name="Xu B."/>
            <person name="Luo M."/>
            <person name="Wang G."/>
        </authorList>
    </citation>
    <scope>NUCLEOTIDE SEQUENCE [LARGE SCALE GENOMIC DNA]</scope>
    <source>
        <strain evidence="9 10">JL40</strain>
    </source>
</reference>
<feature type="domain" description="Rieske" evidence="8">
    <location>
        <begin position="50"/>
        <end position="164"/>
    </location>
</feature>